<dbReference type="EMBL" id="JAAXOS010000002">
    <property type="protein sequence ID" value="NKY25636.1"/>
    <property type="molecule type" value="Genomic_DNA"/>
</dbReference>
<evidence type="ECO:0000256" key="1">
    <source>
        <dbReference type="SAM" id="MobiDB-lite"/>
    </source>
</evidence>
<name>A0A7X6L0Q2_9NOCA</name>
<accession>A0A7X6L0Q2</accession>
<proteinExistence type="predicted"/>
<comment type="caution">
    <text evidence="2">The sequence shown here is derived from an EMBL/GenBank/DDBJ whole genome shotgun (WGS) entry which is preliminary data.</text>
</comment>
<keyword evidence="3" id="KW-1185">Reference proteome</keyword>
<feature type="compositionally biased region" description="Low complexity" evidence="1">
    <location>
        <begin position="104"/>
        <end position="120"/>
    </location>
</feature>
<organism evidence="2 3">
    <name type="scientific">Nocardia gamkensis</name>
    <dbReference type="NCBI Taxonomy" id="352869"/>
    <lineage>
        <taxon>Bacteria</taxon>
        <taxon>Bacillati</taxon>
        <taxon>Actinomycetota</taxon>
        <taxon>Actinomycetes</taxon>
        <taxon>Mycobacteriales</taxon>
        <taxon>Nocardiaceae</taxon>
        <taxon>Nocardia</taxon>
    </lineage>
</organism>
<feature type="region of interest" description="Disordered" evidence="1">
    <location>
        <begin position="86"/>
        <end position="120"/>
    </location>
</feature>
<dbReference type="Proteomes" id="UP000540698">
    <property type="component" value="Unassembled WGS sequence"/>
</dbReference>
<gene>
    <name evidence="2" type="ORF">HGB38_05225</name>
</gene>
<protein>
    <submittedName>
        <fullName evidence="2">Uncharacterized protein</fullName>
    </submittedName>
</protein>
<dbReference type="RefSeq" id="WP_062977280.1">
    <property type="nucleotide sequence ID" value="NZ_JAAXOS010000002.1"/>
</dbReference>
<reference evidence="2 3" key="1">
    <citation type="submission" date="2020-04" db="EMBL/GenBank/DDBJ databases">
        <title>MicrobeNet Type strains.</title>
        <authorList>
            <person name="Nicholson A.C."/>
        </authorList>
    </citation>
    <scope>NUCLEOTIDE SEQUENCE [LARGE SCALE GENOMIC DNA]</scope>
    <source>
        <strain evidence="2 3">DSM 44956</strain>
    </source>
</reference>
<dbReference type="AlphaFoldDB" id="A0A7X6L0Q2"/>
<evidence type="ECO:0000313" key="2">
    <source>
        <dbReference type="EMBL" id="NKY25636.1"/>
    </source>
</evidence>
<evidence type="ECO:0000313" key="3">
    <source>
        <dbReference type="Proteomes" id="UP000540698"/>
    </source>
</evidence>
<sequence length="120" mass="13077">MAEYTPSSVAIYDVGYARPRRVAEFRLDTDGGVTLTVTDRDGCLFAERLYERGVAVFDPPARIMPTEGPPFLRALLEAPPTSYYRVVDESPEEAPRPGRRTPWSANPASGSDGASAPSSR</sequence>